<dbReference type="Gene3D" id="3.40.50.20">
    <property type="match status" value="1"/>
</dbReference>
<dbReference type="SUPFAM" id="SSF56059">
    <property type="entry name" value="Glutathione synthetase ATP-binding domain-like"/>
    <property type="match status" value="1"/>
</dbReference>
<evidence type="ECO:0000256" key="3">
    <source>
        <dbReference type="ARBA" id="ARBA00004496"/>
    </source>
</evidence>
<keyword evidence="15 18" id="KW-0961">Cell wall biogenesis/degradation</keyword>
<evidence type="ECO:0000256" key="22">
    <source>
        <dbReference type="PROSITE-ProRule" id="PRU00409"/>
    </source>
</evidence>
<dbReference type="InterPro" id="IPR016185">
    <property type="entry name" value="PreATP-grasp_dom_sf"/>
</dbReference>
<dbReference type="PATRIC" id="fig|1566026.4.peg.940"/>
<comment type="cofactor">
    <cofactor evidence="21">
        <name>Mg(2+)</name>
        <dbReference type="ChEBI" id="CHEBI:18420"/>
    </cofactor>
    <cofactor evidence="21">
        <name>Mn(2+)</name>
        <dbReference type="ChEBI" id="CHEBI:29035"/>
    </cofactor>
    <text evidence="21">Binds 2 magnesium or manganese ions per subunit.</text>
</comment>
<dbReference type="Pfam" id="PF01820">
    <property type="entry name" value="Dala_Dala_lig_N"/>
    <property type="match status" value="1"/>
</dbReference>
<gene>
    <name evidence="18" type="primary">ddl</name>
    <name evidence="24" type="ORF">OB69_13210</name>
</gene>
<dbReference type="EC" id="6.3.2.4" evidence="18"/>
<dbReference type="Proteomes" id="UP000036908">
    <property type="component" value="Unassembled WGS sequence"/>
</dbReference>
<evidence type="ECO:0000313" key="24">
    <source>
        <dbReference type="EMBL" id="KOF02191.1"/>
    </source>
</evidence>
<dbReference type="PROSITE" id="PS00844">
    <property type="entry name" value="DALA_DALA_LIGASE_2"/>
    <property type="match status" value="1"/>
</dbReference>
<evidence type="ECO:0000256" key="14">
    <source>
        <dbReference type="ARBA" id="ARBA00023211"/>
    </source>
</evidence>
<comment type="catalytic activity">
    <reaction evidence="16 18">
        <text>2 D-alanine + ATP = D-alanyl-D-alanine + ADP + phosphate + H(+)</text>
        <dbReference type="Rhea" id="RHEA:11224"/>
        <dbReference type="ChEBI" id="CHEBI:15378"/>
        <dbReference type="ChEBI" id="CHEBI:30616"/>
        <dbReference type="ChEBI" id="CHEBI:43474"/>
        <dbReference type="ChEBI" id="CHEBI:57416"/>
        <dbReference type="ChEBI" id="CHEBI:57822"/>
        <dbReference type="ChEBI" id="CHEBI:456216"/>
        <dbReference type="EC" id="6.3.2.4"/>
    </reaction>
</comment>
<dbReference type="NCBIfam" id="TIGR01205">
    <property type="entry name" value="D_ala_D_alaTIGR"/>
    <property type="match status" value="1"/>
</dbReference>
<keyword evidence="9 20" id="KW-0547">Nucleotide-binding</keyword>
<comment type="pathway">
    <text evidence="4 18">Cell wall biogenesis; peptidoglycan biosynthesis.</text>
</comment>
<feature type="binding site" evidence="21">
    <location>
        <position position="302"/>
    </location>
    <ligand>
        <name>Mg(2+)</name>
        <dbReference type="ChEBI" id="CHEBI:18420"/>
        <label>1</label>
    </ligand>
</feature>
<evidence type="ECO:0000256" key="16">
    <source>
        <dbReference type="ARBA" id="ARBA00047614"/>
    </source>
</evidence>
<dbReference type="PIRSF" id="PIRSF039102">
    <property type="entry name" value="Ddl/VanB"/>
    <property type="match status" value="1"/>
</dbReference>
<dbReference type="GO" id="GO:0008360">
    <property type="term" value="P:regulation of cell shape"/>
    <property type="evidence" value="ECO:0007669"/>
    <property type="project" value="UniProtKB-KW"/>
</dbReference>
<evidence type="ECO:0000313" key="25">
    <source>
        <dbReference type="Proteomes" id="UP000036908"/>
    </source>
</evidence>
<keyword evidence="8 21" id="KW-0479">Metal-binding</keyword>
<keyword evidence="25" id="KW-1185">Reference proteome</keyword>
<dbReference type="PANTHER" id="PTHR23132">
    <property type="entry name" value="D-ALANINE--D-ALANINE LIGASE"/>
    <property type="match status" value="1"/>
</dbReference>
<evidence type="ECO:0000256" key="6">
    <source>
        <dbReference type="ARBA" id="ARBA00022490"/>
    </source>
</evidence>
<evidence type="ECO:0000256" key="18">
    <source>
        <dbReference type="HAMAP-Rule" id="MF_00047"/>
    </source>
</evidence>
<dbReference type="SUPFAM" id="SSF52440">
    <property type="entry name" value="PreATP-grasp domain"/>
    <property type="match status" value="1"/>
</dbReference>
<keyword evidence="7 18" id="KW-0436">Ligase</keyword>
<dbReference type="GO" id="GO:0008716">
    <property type="term" value="F:D-alanine-D-alanine ligase activity"/>
    <property type="evidence" value="ECO:0007669"/>
    <property type="project" value="UniProtKB-UniRule"/>
</dbReference>
<comment type="subcellular location">
    <subcellularLocation>
        <location evidence="3 18">Cytoplasm</location>
    </subcellularLocation>
</comment>
<dbReference type="GO" id="GO:0005524">
    <property type="term" value="F:ATP binding"/>
    <property type="evidence" value="ECO:0007669"/>
    <property type="project" value="UniProtKB-UniRule"/>
</dbReference>
<feature type="binding site" evidence="21">
    <location>
        <position position="302"/>
    </location>
    <ligand>
        <name>Mg(2+)</name>
        <dbReference type="ChEBI" id="CHEBI:18420"/>
        <label>2</label>
    </ligand>
</feature>
<feature type="binding site" evidence="21">
    <location>
        <position position="304"/>
    </location>
    <ligand>
        <name>Mg(2+)</name>
        <dbReference type="ChEBI" id="CHEBI:18420"/>
        <label>2</label>
    </ligand>
</feature>
<dbReference type="InterPro" id="IPR011095">
    <property type="entry name" value="Dala_Dala_lig_C"/>
</dbReference>
<evidence type="ECO:0000256" key="4">
    <source>
        <dbReference type="ARBA" id="ARBA00004752"/>
    </source>
</evidence>
<dbReference type="Pfam" id="PF07478">
    <property type="entry name" value="Dala_Dala_lig_C"/>
    <property type="match status" value="1"/>
</dbReference>
<feature type="active site" evidence="19">
    <location>
        <position position="178"/>
    </location>
</feature>
<comment type="cofactor">
    <cofactor evidence="1">
        <name>Mn(2+)</name>
        <dbReference type="ChEBI" id="CHEBI:29035"/>
    </cofactor>
</comment>
<dbReference type="InterPro" id="IPR011127">
    <property type="entry name" value="Dala_Dala_lig_N"/>
</dbReference>
<dbReference type="GO" id="GO:0009252">
    <property type="term" value="P:peptidoglycan biosynthetic process"/>
    <property type="evidence" value="ECO:0007669"/>
    <property type="project" value="UniProtKB-UniRule"/>
</dbReference>
<dbReference type="UniPathway" id="UPA00219"/>
<feature type="binding site" evidence="21">
    <location>
        <position position="289"/>
    </location>
    <ligand>
        <name>Mg(2+)</name>
        <dbReference type="ChEBI" id="CHEBI:18420"/>
        <label>1</label>
    </ligand>
</feature>
<dbReference type="PANTHER" id="PTHR23132:SF25">
    <property type="entry name" value="D-ALANINE--D-ALANINE LIGASE A"/>
    <property type="match status" value="1"/>
</dbReference>
<protein>
    <recommendedName>
        <fullName evidence="18">D-alanine--D-alanine ligase</fullName>
        <ecNumber evidence="18">6.3.2.4</ecNumber>
    </recommendedName>
    <alternativeName>
        <fullName evidence="18">D-Ala-D-Ala ligase</fullName>
    </alternativeName>
    <alternativeName>
        <fullName evidence="18">D-alanylalanine synthetase</fullName>
    </alternativeName>
</protein>
<dbReference type="Gene3D" id="3.30.1490.20">
    <property type="entry name" value="ATP-grasp fold, A domain"/>
    <property type="match status" value="1"/>
</dbReference>
<evidence type="ECO:0000256" key="12">
    <source>
        <dbReference type="ARBA" id="ARBA00022960"/>
    </source>
</evidence>
<dbReference type="OrthoDB" id="9813261at2"/>
<evidence type="ECO:0000256" key="21">
    <source>
        <dbReference type="PIRSR" id="PIRSR039102-3"/>
    </source>
</evidence>
<feature type="binding site" evidence="20">
    <location>
        <begin position="170"/>
        <end position="172"/>
    </location>
    <ligand>
        <name>ATP</name>
        <dbReference type="ChEBI" id="CHEBI:30616"/>
    </ligand>
</feature>
<dbReference type="AlphaFoldDB" id="A0A0L8AIX7"/>
<evidence type="ECO:0000256" key="10">
    <source>
        <dbReference type="ARBA" id="ARBA00022840"/>
    </source>
</evidence>
<evidence type="ECO:0000256" key="1">
    <source>
        <dbReference type="ARBA" id="ARBA00001936"/>
    </source>
</evidence>
<sequence length="355" mass="39233">MSKIKVAVVFGGRSTEHEISLISSEGILKHINRSLFEVIPLRIDIGGHWFLQDTENTHDKVGTSVTLIQGEKGAAVLENGSGKILREIDIVFPVLHGVFGEDGTIQGMLKMLNVAFVGCGVLASATCMDKDVTKRLLRDANIAIAPYVCATWTHQPNFEKVEQELGLPLFIKPANLGSSVGVHKVNSKTEYDAALQDALKYDSKVLIEQNINGREIEVAVMGNEKPQASLPGEIVNTAGFYDFESKYVSKDASSIHIPAQLTDEQINDVREMAKRAYTTLGCEGLARVDFFISNDGTIMINEINTLPGFTPISMYPKMWEATGVSYSELIELLIQFGLERFERERQLKIVAREVK</sequence>
<dbReference type="FunFam" id="3.30.470.20:FF:000008">
    <property type="entry name" value="D-alanine--D-alanine ligase"/>
    <property type="match status" value="1"/>
</dbReference>
<feature type="active site" evidence="19">
    <location>
        <position position="313"/>
    </location>
</feature>
<evidence type="ECO:0000256" key="20">
    <source>
        <dbReference type="PIRSR" id="PIRSR039102-2"/>
    </source>
</evidence>
<keyword evidence="10 22" id="KW-0067">ATP-binding</keyword>
<feature type="binding site" evidence="20">
    <location>
        <begin position="208"/>
        <end position="215"/>
    </location>
    <ligand>
        <name>ATP</name>
        <dbReference type="ChEBI" id="CHEBI:30616"/>
    </ligand>
</feature>
<dbReference type="FunFam" id="3.30.1490.20:FF:000007">
    <property type="entry name" value="D-alanine--D-alanine ligase"/>
    <property type="match status" value="1"/>
</dbReference>
<dbReference type="EMBL" id="JSVA01000015">
    <property type="protein sequence ID" value="KOF02191.1"/>
    <property type="molecule type" value="Genomic_DNA"/>
</dbReference>
<dbReference type="GO" id="GO:0046872">
    <property type="term" value="F:metal ion binding"/>
    <property type="evidence" value="ECO:0007669"/>
    <property type="project" value="UniProtKB-KW"/>
</dbReference>
<evidence type="ECO:0000256" key="19">
    <source>
        <dbReference type="PIRSR" id="PIRSR039102-1"/>
    </source>
</evidence>
<feature type="domain" description="ATP-grasp" evidence="23">
    <location>
        <begin position="134"/>
        <end position="335"/>
    </location>
</feature>
<dbReference type="GO" id="GO:0005829">
    <property type="term" value="C:cytosol"/>
    <property type="evidence" value="ECO:0007669"/>
    <property type="project" value="TreeGrafter"/>
</dbReference>
<dbReference type="InterPro" id="IPR000291">
    <property type="entry name" value="D-Ala_lig_Van_CS"/>
</dbReference>
<evidence type="ECO:0000256" key="8">
    <source>
        <dbReference type="ARBA" id="ARBA00022723"/>
    </source>
</evidence>
<dbReference type="GO" id="GO:0071555">
    <property type="term" value="P:cell wall organization"/>
    <property type="evidence" value="ECO:0007669"/>
    <property type="project" value="UniProtKB-KW"/>
</dbReference>
<evidence type="ECO:0000256" key="2">
    <source>
        <dbReference type="ARBA" id="ARBA00003921"/>
    </source>
</evidence>
<feature type="active site" evidence="19">
    <location>
        <position position="16"/>
    </location>
</feature>
<proteinExistence type="inferred from homology"/>
<feature type="binding site" evidence="20">
    <location>
        <begin position="178"/>
        <end position="179"/>
    </location>
    <ligand>
        <name>ATP</name>
        <dbReference type="ChEBI" id="CHEBI:30616"/>
    </ligand>
</feature>
<dbReference type="InterPro" id="IPR005905">
    <property type="entry name" value="D_ala_D_ala"/>
</dbReference>
<dbReference type="NCBIfam" id="NF002378">
    <property type="entry name" value="PRK01372.1"/>
    <property type="match status" value="1"/>
</dbReference>
<accession>A0A0L8AIX7</accession>
<dbReference type="PROSITE" id="PS50975">
    <property type="entry name" value="ATP_GRASP"/>
    <property type="match status" value="1"/>
</dbReference>
<keyword evidence="13 18" id="KW-0573">Peptidoglycan synthesis</keyword>
<organism evidence="24 25">
    <name type="scientific">Roseivirga seohaensis subsp. aquiponti</name>
    <dbReference type="NCBI Taxonomy" id="1566026"/>
    <lineage>
        <taxon>Bacteria</taxon>
        <taxon>Pseudomonadati</taxon>
        <taxon>Bacteroidota</taxon>
        <taxon>Cytophagia</taxon>
        <taxon>Cytophagales</taxon>
        <taxon>Roseivirgaceae</taxon>
        <taxon>Roseivirga</taxon>
    </lineage>
</organism>
<dbReference type="Gene3D" id="3.30.470.20">
    <property type="entry name" value="ATP-grasp fold, B domain"/>
    <property type="match status" value="1"/>
</dbReference>
<keyword evidence="12 18" id="KW-0133">Cell shape</keyword>
<feature type="binding site" evidence="20">
    <location>
        <position position="130"/>
    </location>
    <ligand>
        <name>ATP</name>
        <dbReference type="ChEBI" id="CHEBI:30616"/>
    </ligand>
</feature>
<evidence type="ECO:0000259" key="23">
    <source>
        <dbReference type="PROSITE" id="PS50975"/>
    </source>
</evidence>
<dbReference type="RefSeq" id="WP_053224211.1">
    <property type="nucleotide sequence ID" value="NZ_JSVA01000015.1"/>
</dbReference>
<keyword evidence="14 21" id="KW-0464">Manganese</keyword>
<evidence type="ECO:0000256" key="5">
    <source>
        <dbReference type="ARBA" id="ARBA00010871"/>
    </source>
</evidence>
<dbReference type="InterPro" id="IPR013815">
    <property type="entry name" value="ATP_grasp_subdomain_1"/>
</dbReference>
<keyword evidence="11 21" id="KW-0460">Magnesium</keyword>
<dbReference type="NCBIfam" id="NF002528">
    <property type="entry name" value="PRK01966.1-4"/>
    <property type="match status" value="1"/>
</dbReference>
<evidence type="ECO:0000256" key="15">
    <source>
        <dbReference type="ARBA" id="ARBA00023316"/>
    </source>
</evidence>
<evidence type="ECO:0000256" key="7">
    <source>
        <dbReference type="ARBA" id="ARBA00022598"/>
    </source>
</evidence>
<comment type="similarity">
    <text evidence="5 18">Belongs to the D-alanine--D-alanine ligase family.</text>
</comment>
<comment type="caution">
    <text evidence="24">The sequence shown here is derived from an EMBL/GenBank/DDBJ whole genome shotgun (WGS) entry which is preliminary data.</text>
</comment>
<keyword evidence="6 18" id="KW-0963">Cytoplasm</keyword>
<feature type="binding site" evidence="20">
    <location>
        <begin position="301"/>
        <end position="302"/>
    </location>
    <ligand>
        <name>ATP</name>
        <dbReference type="ChEBI" id="CHEBI:30616"/>
    </ligand>
</feature>
<dbReference type="HAMAP" id="MF_00047">
    <property type="entry name" value="Dala_Dala_lig"/>
    <property type="match status" value="1"/>
</dbReference>
<dbReference type="PROSITE" id="PS00843">
    <property type="entry name" value="DALA_DALA_LIGASE_1"/>
    <property type="match status" value="1"/>
</dbReference>
<comment type="function">
    <text evidence="2 18">Cell wall formation.</text>
</comment>
<reference evidence="25" key="1">
    <citation type="submission" date="2014-11" db="EMBL/GenBank/DDBJ databases">
        <title>Genome sequencing of Roseivirga sp. D-25.</title>
        <authorList>
            <person name="Selvaratnam C."/>
            <person name="Thevarajoo S."/>
            <person name="Goh K.M."/>
            <person name="Eee R."/>
            <person name="Chan K.-G."/>
            <person name="Chong C.S."/>
        </authorList>
    </citation>
    <scope>NUCLEOTIDE SEQUENCE [LARGE SCALE GENOMIC DNA]</scope>
    <source>
        <strain evidence="25">D-25</strain>
    </source>
</reference>
<evidence type="ECO:0000256" key="9">
    <source>
        <dbReference type="ARBA" id="ARBA00022741"/>
    </source>
</evidence>
<name>A0A0L8AIX7_9BACT</name>
<dbReference type="InterPro" id="IPR011761">
    <property type="entry name" value="ATP-grasp"/>
</dbReference>
<evidence type="ECO:0000256" key="17">
    <source>
        <dbReference type="ARBA" id="ARBA00060592"/>
    </source>
</evidence>
<evidence type="ECO:0000256" key="13">
    <source>
        <dbReference type="ARBA" id="ARBA00022984"/>
    </source>
</evidence>
<evidence type="ECO:0000256" key="11">
    <source>
        <dbReference type="ARBA" id="ARBA00022842"/>
    </source>
</evidence>
<comment type="pathway">
    <text evidence="17">Glycan biosynthesis.</text>
</comment>